<comment type="caution">
    <text evidence="1">The sequence shown here is derived from an EMBL/GenBank/DDBJ whole genome shotgun (WGS) entry which is preliminary data.</text>
</comment>
<evidence type="ECO:0000313" key="1">
    <source>
        <dbReference type="EMBL" id="KAJ2802991.1"/>
    </source>
</evidence>
<gene>
    <name evidence="1" type="primary">ZNHIT2</name>
    <name evidence="1" type="ORF">H4S07_004562</name>
</gene>
<dbReference type="EMBL" id="JANBUP010001884">
    <property type="protein sequence ID" value="KAJ2802991.1"/>
    <property type="molecule type" value="Genomic_DNA"/>
</dbReference>
<reference evidence="1" key="1">
    <citation type="submission" date="2022-07" db="EMBL/GenBank/DDBJ databases">
        <title>Phylogenomic reconstructions and comparative analyses of Kickxellomycotina fungi.</title>
        <authorList>
            <person name="Reynolds N.K."/>
            <person name="Stajich J.E."/>
            <person name="Barry K."/>
            <person name="Grigoriev I.V."/>
            <person name="Crous P."/>
            <person name="Smith M.E."/>
        </authorList>
    </citation>
    <scope>NUCLEOTIDE SEQUENCE</scope>
    <source>
        <strain evidence="1">CBS 102833</strain>
    </source>
</reference>
<accession>A0ACC1L9F2</accession>
<feature type="non-terminal residue" evidence="1">
    <location>
        <position position="1"/>
    </location>
</feature>
<proteinExistence type="predicted"/>
<keyword evidence="2" id="KW-1185">Reference proteome</keyword>
<dbReference type="Proteomes" id="UP001140096">
    <property type="component" value="Unassembled WGS sequence"/>
</dbReference>
<protein>
    <submittedName>
        <fullName evidence="1">Zinc finger HIT domain-containing protein 2</fullName>
    </submittedName>
</protein>
<organism evidence="1 2">
    <name type="scientific">Coemansia furcata</name>
    <dbReference type="NCBI Taxonomy" id="417177"/>
    <lineage>
        <taxon>Eukaryota</taxon>
        <taxon>Fungi</taxon>
        <taxon>Fungi incertae sedis</taxon>
        <taxon>Zoopagomycota</taxon>
        <taxon>Kickxellomycotina</taxon>
        <taxon>Kickxellomycetes</taxon>
        <taxon>Kickxellales</taxon>
        <taxon>Kickxellaceae</taxon>
        <taxon>Coemansia</taxon>
    </lineage>
</organism>
<name>A0ACC1L9F2_9FUNG</name>
<sequence length="172" mass="19752">KHEGCTESFYKEQVEEDMRARRADDATKLEMQRMVQRYNDYSVDTPGELDGSSDTDKEEEAELAERLNGVDLEDEAASAAIWSRLTEAEREEFLRLIDDNEVGALLEPWVPWWSTENGPNVVEADENDNSQMERKIRTRRGSVPKILQIGTPVQQLAKKVHPSVLFQITQAW</sequence>
<evidence type="ECO:0000313" key="2">
    <source>
        <dbReference type="Proteomes" id="UP001140096"/>
    </source>
</evidence>